<dbReference type="AlphaFoldDB" id="A0A4D4N3F3"/>
<dbReference type="Proteomes" id="UP000299211">
    <property type="component" value="Unassembled WGS sequence"/>
</dbReference>
<accession>A0A4D4N3F3</accession>
<protein>
    <submittedName>
        <fullName evidence="1">Uncharacterized protein</fullName>
    </submittedName>
</protein>
<sequence length="61" mass="5325">MGAGLACGAPGAVSSAPADADVSFAAVPVPSGTVPTVDGEAVRGCGAAALAVGGGEAAANG</sequence>
<gene>
    <name evidence="1" type="ORF">SAV31267_076800</name>
</gene>
<reference evidence="1 2" key="1">
    <citation type="submission" date="2019-04" db="EMBL/GenBank/DDBJ databases">
        <title>Draft genome sequences of Streptomyces avermitilis ATCC 31267.</title>
        <authorList>
            <person name="Komaki H."/>
            <person name="Tamura T."/>
            <person name="Hosoyama A."/>
        </authorList>
    </citation>
    <scope>NUCLEOTIDE SEQUENCE [LARGE SCALE GENOMIC DNA]</scope>
    <source>
        <strain evidence="1 2">ATCC 31267</strain>
    </source>
</reference>
<evidence type="ECO:0000313" key="1">
    <source>
        <dbReference type="EMBL" id="GDY78195.1"/>
    </source>
</evidence>
<name>A0A4D4N3F3_STRAX</name>
<proteinExistence type="predicted"/>
<organism evidence="1 2">
    <name type="scientific">Streptomyces avermitilis</name>
    <dbReference type="NCBI Taxonomy" id="33903"/>
    <lineage>
        <taxon>Bacteria</taxon>
        <taxon>Bacillati</taxon>
        <taxon>Actinomycetota</taxon>
        <taxon>Actinomycetes</taxon>
        <taxon>Kitasatosporales</taxon>
        <taxon>Streptomycetaceae</taxon>
        <taxon>Streptomyces</taxon>
    </lineage>
</organism>
<comment type="caution">
    <text evidence="1">The sequence shown here is derived from an EMBL/GenBank/DDBJ whole genome shotgun (WGS) entry which is preliminary data.</text>
</comment>
<evidence type="ECO:0000313" key="2">
    <source>
        <dbReference type="Proteomes" id="UP000299211"/>
    </source>
</evidence>
<dbReference type="EMBL" id="BJHY01000001">
    <property type="protein sequence ID" value="GDY78195.1"/>
    <property type="molecule type" value="Genomic_DNA"/>
</dbReference>